<dbReference type="OrthoDB" id="2363417at2759"/>
<dbReference type="PANTHER" id="PTHR46228:SF2">
    <property type="entry name" value="KELCH REPEAT PROTEIN (AFU_ORTHOLOGUE AFUA_4G14350)"/>
    <property type="match status" value="1"/>
</dbReference>
<evidence type="ECO:0000256" key="2">
    <source>
        <dbReference type="ARBA" id="ARBA00022737"/>
    </source>
</evidence>
<dbReference type="InterPro" id="IPR015915">
    <property type="entry name" value="Kelch-typ_b-propeller"/>
</dbReference>
<dbReference type="PANTHER" id="PTHR46228">
    <property type="entry name" value="KELCH DOMAIN-CONTAINING PROTEIN"/>
    <property type="match status" value="1"/>
</dbReference>
<evidence type="ECO:0000256" key="1">
    <source>
        <dbReference type="ARBA" id="ARBA00022441"/>
    </source>
</evidence>
<name>A0A8H7R6X2_9FUNG</name>
<evidence type="ECO:0000256" key="4">
    <source>
        <dbReference type="SAM" id="SignalP"/>
    </source>
</evidence>
<evidence type="ECO:0008006" key="7">
    <source>
        <dbReference type="Google" id="ProtNLM"/>
    </source>
</evidence>
<dbReference type="Gene3D" id="2.120.10.80">
    <property type="entry name" value="Kelch-type beta propeller"/>
    <property type="match status" value="2"/>
</dbReference>
<keyword evidence="2" id="KW-0677">Repeat</keyword>
<accession>A0A8H7R6X2</accession>
<comment type="caution">
    <text evidence="5">The sequence shown here is derived from an EMBL/GenBank/DDBJ whole genome shotgun (WGS) entry which is preliminary data.</text>
</comment>
<dbReference type="Proteomes" id="UP000603453">
    <property type="component" value="Unassembled WGS sequence"/>
</dbReference>
<reference evidence="5" key="1">
    <citation type="submission" date="2020-12" db="EMBL/GenBank/DDBJ databases">
        <title>Metabolic potential, ecology and presence of endohyphal bacteria is reflected in genomic diversity of Mucoromycotina.</title>
        <authorList>
            <person name="Muszewska A."/>
            <person name="Okrasinska A."/>
            <person name="Steczkiewicz K."/>
            <person name="Drgas O."/>
            <person name="Orlowska M."/>
            <person name="Perlinska-Lenart U."/>
            <person name="Aleksandrzak-Piekarczyk T."/>
            <person name="Szatraj K."/>
            <person name="Zielenkiewicz U."/>
            <person name="Pilsyk S."/>
            <person name="Malc E."/>
            <person name="Mieczkowski P."/>
            <person name="Kruszewska J.S."/>
            <person name="Biernat P."/>
            <person name="Pawlowska J."/>
        </authorList>
    </citation>
    <scope>NUCLEOTIDE SEQUENCE</scope>
    <source>
        <strain evidence="5">WA0000017839</strain>
    </source>
</reference>
<organism evidence="5 6">
    <name type="scientific">Mucor saturninus</name>
    <dbReference type="NCBI Taxonomy" id="64648"/>
    <lineage>
        <taxon>Eukaryota</taxon>
        <taxon>Fungi</taxon>
        <taxon>Fungi incertae sedis</taxon>
        <taxon>Mucoromycota</taxon>
        <taxon>Mucoromycotina</taxon>
        <taxon>Mucoromycetes</taxon>
        <taxon>Mucorales</taxon>
        <taxon>Mucorineae</taxon>
        <taxon>Mucoraceae</taxon>
        <taxon>Mucor</taxon>
    </lineage>
</organism>
<proteinExistence type="predicted"/>
<feature type="transmembrane region" description="Helical" evidence="3">
    <location>
        <begin position="410"/>
        <end position="428"/>
    </location>
</feature>
<feature type="chain" id="PRO_5034766012" description="Galactose oxidase" evidence="4">
    <location>
        <begin position="19"/>
        <end position="429"/>
    </location>
</feature>
<feature type="signal peptide" evidence="4">
    <location>
        <begin position="1"/>
        <end position="18"/>
    </location>
</feature>
<gene>
    <name evidence="5" type="ORF">INT47_005922</name>
</gene>
<evidence type="ECO:0000313" key="6">
    <source>
        <dbReference type="Proteomes" id="UP000603453"/>
    </source>
</evidence>
<evidence type="ECO:0000256" key="3">
    <source>
        <dbReference type="SAM" id="Phobius"/>
    </source>
</evidence>
<keyword evidence="4" id="KW-0732">Signal</keyword>
<protein>
    <recommendedName>
        <fullName evidence="7">Galactose oxidase</fullName>
    </recommendedName>
</protein>
<keyword evidence="6" id="KW-1185">Reference proteome</keyword>
<dbReference type="SUPFAM" id="SSF117281">
    <property type="entry name" value="Kelch motif"/>
    <property type="match status" value="1"/>
</dbReference>
<dbReference type="Pfam" id="PF24681">
    <property type="entry name" value="Kelch_KLHDC2_KLHL20_DRC7"/>
    <property type="match status" value="1"/>
</dbReference>
<dbReference type="AlphaFoldDB" id="A0A8H7R6X2"/>
<sequence>MRIPSLLVIAASLNLVKAAIPTHRYNGGCAAVAQRLYCFGGTSNQKTTSDHYVFDLSVDFSVEKAIDNWNTVTSTDFQVEPNSLFSIVPLNDSYLVHGGLGYGSSTQFLRNVTTMFNATTESWETINSINETTMVPSREETSTLDPFNRIWTWGGISDNTTSANITEVTYHDEMQVLNMNTLTWSFPDSTNTSLQPSFVRARIAHTETLGRSGKSIFYIGGLQSDDNDQLIAASMSEILEYNIANNTWFLRKSPVNSTVPSSRRLHSATQIPDHDLIFVYGGSATDASKTVTDYSYLLNTTSFEWTAVDILNEGAGPRFGHSAVLYKGKSLFIVFGADNLGNLRNDFFILDIANWQWVQTFKTDGVYPSVSSQSNSAINTGPKSTTTIFSTTLGNESSSANANNQTPIPFNYITTIYLMLGVMVVFLFC</sequence>
<keyword evidence="3" id="KW-0472">Membrane</keyword>
<evidence type="ECO:0000313" key="5">
    <source>
        <dbReference type="EMBL" id="KAG2205547.1"/>
    </source>
</evidence>
<keyword evidence="1" id="KW-0880">Kelch repeat</keyword>
<dbReference type="EMBL" id="JAEPRD010000036">
    <property type="protein sequence ID" value="KAG2205547.1"/>
    <property type="molecule type" value="Genomic_DNA"/>
</dbReference>
<keyword evidence="3" id="KW-1133">Transmembrane helix</keyword>
<keyword evidence="3" id="KW-0812">Transmembrane</keyword>